<keyword evidence="2" id="KW-1185">Reference proteome</keyword>
<evidence type="ECO:0000313" key="1">
    <source>
        <dbReference type="EMBL" id="KAI8031444.1"/>
    </source>
</evidence>
<proteinExistence type="predicted"/>
<sequence>MDSDDDDNSEQRLIRQALGSIPSMSKHLRSQEHNGTTLSMKYQQVAICRELLAPRFKDYDSLLSGTQPTVHSKLVNFQKDLVSLQAIEDDPKYWEAISSPLAVGWLDIAVKMLRLHGQLDQLGNREVRRRILVH</sequence>
<dbReference type="Proteomes" id="UP001060215">
    <property type="component" value="Chromosome 1"/>
</dbReference>
<evidence type="ECO:0000313" key="2">
    <source>
        <dbReference type="Proteomes" id="UP001060215"/>
    </source>
</evidence>
<protein>
    <submittedName>
        <fullName evidence="1">Nuclear pore complex protein NUP85</fullName>
    </submittedName>
</protein>
<name>A0ACC0J1J7_9ERIC</name>
<dbReference type="EMBL" id="CM045758">
    <property type="protein sequence ID" value="KAI8031444.1"/>
    <property type="molecule type" value="Genomic_DNA"/>
</dbReference>
<gene>
    <name evidence="1" type="ORF">LOK49_LG01G03669</name>
</gene>
<organism evidence="1 2">
    <name type="scientific">Camellia lanceoleosa</name>
    <dbReference type="NCBI Taxonomy" id="1840588"/>
    <lineage>
        <taxon>Eukaryota</taxon>
        <taxon>Viridiplantae</taxon>
        <taxon>Streptophyta</taxon>
        <taxon>Embryophyta</taxon>
        <taxon>Tracheophyta</taxon>
        <taxon>Spermatophyta</taxon>
        <taxon>Magnoliopsida</taxon>
        <taxon>eudicotyledons</taxon>
        <taxon>Gunneridae</taxon>
        <taxon>Pentapetalae</taxon>
        <taxon>asterids</taxon>
        <taxon>Ericales</taxon>
        <taxon>Theaceae</taxon>
        <taxon>Camellia</taxon>
    </lineage>
</organism>
<comment type="caution">
    <text evidence="1">The sequence shown here is derived from an EMBL/GenBank/DDBJ whole genome shotgun (WGS) entry which is preliminary data.</text>
</comment>
<reference evidence="1 2" key="1">
    <citation type="journal article" date="2022" name="Plant J.">
        <title>Chromosome-level genome of Camellia lanceoleosa provides a valuable resource for understanding genome evolution and self-incompatibility.</title>
        <authorList>
            <person name="Gong W."/>
            <person name="Xiao S."/>
            <person name="Wang L."/>
            <person name="Liao Z."/>
            <person name="Chang Y."/>
            <person name="Mo W."/>
            <person name="Hu G."/>
            <person name="Li W."/>
            <person name="Zhao G."/>
            <person name="Zhu H."/>
            <person name="Hu X."/>
            <person name="Ji K."/>
            <person name="Xiang X."/>
            <person name="Song Q."/>
            <person name="Yuan D."/>
            <person name="Jin S."/>
            <person name="Zhang L."/>
        </authorList>
    </citation>
    <scope>NUCLEOTIDE SEQUENCE [LARGE SCALE GENOMIC DNA]</scope>
    <source>
        <strain evidence="1">SQ_2022a</strain>
    </source>
</reference>
<accession>A0ACC0J1J7</accession>